<accession>A0A5C4X0E7</accession>
<name>A0A5C4X0E7_9MICO</name>
<dbReference type="Proteomes" id="UP000314223">
    <property type="component" value="Unassembled WGS sequence"/>
</dbReference>
<reference evidence="5" key="2">
    <citation type="journal article" date="2019" name="Int. J. Syst. Evol. Microbiol.">
        <title>The Global Catalogue of Microorganisms (GCM) 10K type strain sequencing project: providing services to taxonomists for standard genome sequencing and annotation.</title>
        <authorList>
            <consortium name="The Broad Institute Genomics Platform"/>
            <consortium name="The Broad Institute Genome Sequencing Center for Infectious Disease"/>
            <person name="Wu L."/>
            <person name="Ma J."/>
        </authorList>
    </citation>
    <scope>NUCLEOTIDE SEQUENCE [LARGE SCALE GENOMIC DNA]</scope>
    <source>
        <strain evidence="5">CGMCC 1.15472</strain>
    </source>
</reference>
<organism evidence="3 4">
    <name type="scientific">Brevibacterium sediminis</name>
    <dbReference type="NCBI Taxonomy" id="1857024"/>
    <lineage>
        <taxon>Bacteria</taxon>
        <taxon>Bacillati</taxon>
        <taxon>Actinomycetota</taxon>
        <taxon>Actinomycetes</taxon>
        <taxon>Micrococcales</taxon>
        <taxon>Brevibacteriaceae</taxon>
        <taxon>Brevibacterium</taxon>
    </lineage>
</organism>
<dbReference type="RefSeq" id="WP_139468789.1">
    <property type="nucleotide sequence ID" value="NZ_BMJG01000013.1"/>
</dbReference>
<protein>
    <recommendedName>
        <fullName evidence="6">DUF4439 domain-containing protein</fullName>
    </recommendedName>
</protein>
<reference evidence="2" key="4">
    <citation type="submission" date="2024-05" db="EMBL/GenBank/DDBJ databases">
        <authorList>
            <person name="Sun Q."/>
            <person name="Zhou Y."/>
        </authorList>
    </citation>
    <scope>NUCLEOTIDE SEQUENCE</scope>
    <source>
        <strain evidence="2">CGMCC 1.15472</strain>
    </source>
</reference>
<gene>
    <name evidence="3" type="ORF">FHQ09_10825</name>
    <name evidence="2" type="ORF">GCM10010974_29570</name>
</gene>
<evidence type="ECO:0008006" key="6">
    <source>
        <dbReference type="Google" id="ProtNLM"/>
    </source>
</evidence>
<reference evidence="3 4" key="3">
    <citation type="submission" date="2019-06" db="EMBL/GenBank/DDBJ databases">
        <authorList>
            <person name="Mardanova A.M."/>
            <person name="Pudova D.S."/>
            <person name="Shagimardanova E.I."/>
            <person name="Gogoleva N.E."/>
            <person name="Lutfullin M.T."/>
            <person name="Hadieva G.F."/>
            <person name="Sharipova M.R."/>
        </authorList>
    </citation>
    <scope>NUCLEOTIDE SEQUENCE [LARGE SCALE GENOMIC DNA]</scope>
    <source>
        <strain evidence="3 4">MG-1</strain>
    </source>
</reference>
<evidence type="ECO:0000313" key="5">
    <source>
        <dbReference type="Proteomes" id="UP000632322"/>
    </source>
</evidence>
<dbReference type="EMBL" id="BMJG01000013">
    <property type="protein sequence ID" value="GGC45353.1"/>
    <property type="molecule type" value="Genomic_DNA"/>
</dbReference>
<evidence type="ECO:0000313" key="2">
    <source>
        <dbReference type="EMBL" id="GGC45353.1"/>
    </source>
</evidence>
<feature type="region of interest" description="Disordered" evidence="1">
    <location>
        <begin position="158"/>
        <end position="195"/>
    </location>
</feature>
<comment type="caution">
    <text evidence="3">The sequence shown here is derived from an EMBL/GenBank/DDBJ whole genome shotgun (WGS) entry which is preliminary data.</text>
</comment>
<dbReference type="AlphaFoldDB" id="A0A5C4X0E7"/>
<reference evidence="2" key="1">
    <citation type="journal article" date="2014" name="Int. J. Syst. Evol. Microbiol.">
        <title>Complete genome of a new Firmicutes species belonging to the dominant human colonic microbiota ('Ruminococcus bicirculans') reveals two chromosomes and a selective capacity to utilize plant glucans.</title>
        <authorList>
            <consortium name="NISC Comparative Sequencing Program"/>
            <person name="Wegmann U."/>
            <person name="Louis P."/>
            <person name="Goesmann A."/>
            <person name="Henrissat B."/>
            <person name="Duncan S.H."/>
            <person name="Flint H.J."/>
        </authorList>
    </citation>
    <scope>NUCLEOTIDE SEQUENCE</scope>
    <source>
        <strain evidence="2">CGMCC 1.15472</strain>
    </source>
</reference>
<evidence type="ECO:0000256" key="1">
    <source>
        <dbReference type="SAM" id="MobiDB-lite"/>
    </source>
</evidence>
<proteinExistence type="predicted"/>
<dbReference type="Gene3D" id="1.20.1260.10">
    <property type="match status" value="1"/>
</dbReference>
<dbReference type="Proteomes" id="UP000632322">
    <property type="component" value="Unassembled WGS sequence"/>
</dbReference>
<feature type="compositionally biased region" description="Low complexity" evidence="1">
    <location>
        <begin position="168"/>
        <end position="190"/>
    </location>
</feature>
<dbReference type="InterPro" id="IPR012347">
    <property type="entry name" value="Ferritin-like"/>
</dbReference>
<dbReference type="PROSITE" id="PS51257">
    <property type="entry name" value="PROKAR_LIPOPROTEIN"/>
    <property type="match status" value="1"/>
</dbReference>
<evidence type="ECO:0000313" key="4">
    <source>
        <dbReference type="Proteomes" id="UP000314223"/>
    </source>
</evidence>
<evidence type="ECO:0000313" key="3">
    <source>
        <dbReference type="EMBL" id="TNM54353.1"/>
    </source>
</evidence>
<keyword evidence="5" id="KW-1185">Reference proteome</keyword>
<sequence length="332" mass="34911">MHFPVSRRGLLTAGVGGLSLSLLTACGLRLDQDPKIPTLDATQQLRNRLARTLDSASPGAGDPETAGEDLTDFAAAIGPEWNPPTEFATEAPPTEKNRTFVQAAEVASRAVFEASASLGSDLIPVLADVATGLALVAGTKNPEIITTADELIRAGREELDQNRDGGDDATAPPSATGGADADAGTNDSGSQDPKGRAEMFNAILNQSRAAAYGFERLAVNFDSKSRERKATLARLESLGALSGEMLERLGEDAADPAASAWKLDPTPTDADSAKELALSLEDGIASALLPWLEADASAILRLWESARNRMVFAAPQPLRFTYDEPGQAEVQE</sequence>
<dbReference type="EMBL" id="VDMQ01000006">
    <property type="protein sequence ID" value="TNM54353.1"/>
    <property type="molecule type" value="Genomic_DNA"/>
</dbReference>